<feature type="domain" description="YdbS-like PH" evidence="2">
    <location>
        <begin position="69"/>
        <end position="144"/>
    </location>
</feature>
<comment type="caution">
    <text evidence="3">The sequence shown here is derived from an EMBL/GenBank/DDBJ whole genome shotgun (WGS) entry which is preliminary data.</text>
</comment>
<sequence>MSHWEQLPLKMKTVWRLSAIGSAIAWLVILAILFVCHTIWHWPLWIMAVILGLGVIEVIVELVIIPYRYRFWRYHIADKAVEIERGFFFHKQTAIPINRIQNVTLEAGPLLQWQQLKAVSIETASTTHEIEAVLPHTAEHLKQQIIALAQEARDDA</sequence>
<keyword evidence="1" id="KW-0812">Transmembrane</keyword>
<name>A0A0R2B9H9_SECCO</name>
<dbReference type="STRING" id="33960.TY91_15070"/>
<evidence type="ECO:0000256" key="1">
    <source>
        <dbReference type="SAM" id="Phobius"/>
    </source>
</evidence>
<protein>
    <recommendedName>
        <fullName evidence="2">YdbS-like PH domain-containing protein</fullName>
    </recommendedName>
</protein>
<dbReference type="PANTHER" id="PTHR34473">
    <property type="entry name" value="UPF0699 TRANSMEMBRANE PROTEIN YDBS"/>
    <property type="match status" value="1"/>
</dbReference>
<evidence type="ECO:0000313" key="4">
    <source>
        <dbReference type="Proteomes" id="UP000051845"/>
    </source>
</evidence>
<dbReference type="PATRIC" id="fig|1423733.4.peg.2500"/>
<accession>A0A0R2B9H9</accession>
<feature type="transmembrane region" description="Helical" evidence="1">
    <location>
        <begin position="20"/>
        <end position="40"/>
    </location>
</feature>
<dbReference type="RefSeq" id="WP_056996859.1">
    <property type="nucleotide sequence ID" value="NZ_AYYR01000054.1"/>
</dbReference>
<gene>
    <name evidence="3" type="ORF">FC82_GL002385</name>
</gene>
<proteinExistence type="predicted"/>
<dbReference type="EMBL" id="AYYR01000054">
    <property type="protein sequence ID" value="KRM75202.1"/>
    <property type="molecule type" value="Genomic_DNA"/>
</dbReference>
<evidence type="ECO:0000313" key="3">
    <source>
        <dbReference type="EMBL" id="KRM75202.1"/>
    </source>
</evidence>
<evidence type="ECO:0000259" key="2">
    <source>
        <dbReference type="Pfam" id="PF03703"/>
    </source>
</evidence>
<feature type="transmembrane region" description="Helical" evidence="1">
    <location>
        <begin position="46"/>
        <end position="65"/>
    </location>
</feature>
<dbReference type="PANTHER" id="PTHR34473:SF2">
    <property type="entry name" value="UPF0699 TRANSMEMBRANE PROTEIN YDBT"/>
    <property type="match status" value="1"/>
</dbReference>
<dbReference type="Pfam" id="PF03703">
    <property type="entry name" value="bPH_2"/>
    <property type="match status" value="1"/>
</dbReference>
<reference evidence="3 4" key="1">
    <citation type="journal article" date="2015" name="Genome Announc.">
        <title>Expanding the biotechnology potential of lactobacilli through comparative genomics of 213 strains and associated genera.</title>
        <authorList>
            <person name="Sun Z."/>
            <person name="Harris H.M."/>
            <person name="McCann A."/>
            <person name="Guo C."/>
            <person name="Argimon S."/>
            <person name="Zhang W."/>
            <person name="Yang X."/>
            <person name="Jeffery I.B."/>
            <person name="Cooney J.C."/>
            <person name="Kagawa T.F."/>
            <person name="Liu W."/>
            <person name="Song Y."/>
            <person name="Salvetti E."/>
            <person name="Wrobel A."/>
            <person name="Rasinkangas P."/>
            <person name="Parkhill J."/>
            <person name="Rea M.C."/>
            <person name="O'Sullivan O."/>
            <person name="Ritari J."/>
            <person name="Douillard F.P."/>
            <person name="Paul Ross R."/>
            <person name="Yang R."/>
            <person name="Briner A.E."/>
            <person name="Felis G.E."/>
            <person name="de Vos W.M."/>
            <person name="Barrangou R."/>
            <person name="Klaenhammer T.R."/>
            <person name="Caufield P.W."/>
            <person name="Cui Y."/>
            <person name="Zhang H."/>
            <person name="O'Toole P.W."/>
        </authorList>
    </citation>
    <scope>NUCLEOTIDE SEQUENCE [LARGE SCALE GENOMIC DNA]</scope>
    <source>
        <strain evidence="3 4">DSM 20515</strain>
    </source>
</reference>
<keyword evidence="1" id="KW-1133">Transmembrane helix</keyword>
<dbReference type="Proteomes" id="UP000051845">
    <property type="component" value="Unassembled WGS sequence"/>
</dbReference>
<dbReference type="AlphaFoldDB" id="A0A0R2B9H9"/>
<dbReference type="InterPro" id="IPR005182">
    <property type="entry name" value="YdbS-like_PH"/>
</dbReference>
<keyword evidence="1" id="KW-0472">Membrane</keyword>
<organism evidence="3 4">
    <name type="scientific">Secundilactobacillus collinoides DSM 20515 = JCM 1123</name>
    <dbReference type="NCBI Taxonomy" id="1423733"/>
    <lineage>
        <taxon>Bacteria</taxon>
        <taxon>Bacillati</taxon>
        <taxon>Bacillota</taxon>
        <taxon>Bacilli</taxon>
        <taxon>Lactobacillales</taxon>
        <taxon>Lactobacillaceae</taxon>
        <taxon>Secundilactobacillus</taxon>
    </lineage>
</organism>